<dbReference type="PANTHER" id="PTHR40547:SF1">
    <property type="entry name" value="SLL0298 PROTEIN"/>
    <property type="match status" value="1"/>
</dbReference>
<dbReference type="AlphaFoldDB" id="A0A286GFN8"/>
<name>A0A286GFN8_9PROT</name>
<dbReference type="OrthoDB" id="7360463at2"/>
<sequence length="204" mass="22940">MFKRRVPKTFILKMRDFFWPRLGWRRSGRLYALKLYRLQGSAGAIAAGFACGAAVSILPMVGFHFLLAAALAWALRGNIIASAIGTVVGNPWTFPFIWVASWHTGNFLLGGQAQSVHHLDFADLFHALWQGVVTLDGPLLMQGVWPVWWPMFVGSLPWAVVTWLLFYLPIKRVLASYDRLRTMRRLERLAALTGGQGTAREAEK</sequence>
<feature type="transmembrane region" description="Helical" evidence="1">
    <location>
        <begin position="147"/>
        <end position="170"/>
    </location>
</feature>
<organism evidence="3 4">
    <name type="scientific">Caenispirillum bisanense</name>
    <dbReference type="NCBI Taxonomy" id="414052"/>
    <lineage>
        <taxon>Bacteria</taxon>
        <taxon>Pseudomonadati</taxon>
        <taxon>Pseudomonadota</taxon>
        <taxon>Alphaproteobacteria</taxon>
        <taxon>Rhodospirillales</taxon>
        <taxon>Novispirillaceae</taxon>
        <taxon>Caenispirillum</taxon>
    </lineage>
</organism>
<evidence type="ECO:0000313" key="4">
    <source>
        <dbReference type="Proteomes" id="UP000219621"/>
    </source>
</evidence>
<dbReference type="Pfam" id="PF09835">
    <property type="entry name" value="DUF2062"/>
    <property type="match status" value="1"/>
</dbReference>
<feature type="domain" description="DUF2062" evidence="2">
    <location>
        <begin position="29"/>
        <end position="181"/>
    </location>
</feature>
<protein>
    <recommendedName>
        <fullName evidence="2">DUF2062 domain-containing protein</fullName>
    </recommendedName>
</protein>
<reference evidence="3 4" key="1">
    <citation type="submission" date="2017-09" db="EMBL/GenBank/DDBJ databases">
        <authorList>
            <person name="Ehlers B."/>
            <person name="Leendertz F.H."/>
        </authorList>
    </citation>
    <scope>NUCLEOTIDE SEQUENCE [LARGE SCALE GENOMIC DNA]</scope>
    <source>
        <strain evidence="3 4">USBA 140</strain>
    </source>
</reference>
<dbReference type="EMBL" id="OCNJ01000003">
    <property type="protein sequence ID" value="SOD94345.1"/>
    <property type="molecule type" value="Genomic_DNA"/>
</dbReference>
<feature type="transmembrane region" description="Helical" evidence="1">
    <location>
        <begin position="79"/>
        <end position="100"/>
    </location>
</feature>
<evidence type="ECO:0000256" key="1">
    <source>
        <dbReference type="SAM" id="Phobius"/>
    </source>
</evidence>
<keyword evidence="1" id="KW-0812">Transmembrane</keyword>
<feature type="transmembrane region" description="Helical" evidence="1">
    <location>
        <begin position="44"/>
        <end position="67"/>
    </location>
</feature>
<keyword evidence="1" id="KW-1133">Transmembrane helix</keyword>
<evidence type="ECO:0000259" key="2">
    <source>
        <dbReference type="Pfam" id="PF09835"/>
    </source>
</evidence>
<gene>
    <name evidence="3" type="ORF">SAMN05421508_103477</name>
</gene>
<proteinExistence type="predicted"/>
<dbReference type="Proteomes" id="UP000219621">
    <property type="component" value="Unassembled WGS sequence"/>
</dbReference>
<keyword evidence="4" id="KW-1185">Reference proteome</keyword>
<dbReference type="InterPro" id="IPR018639">
    <property type="entry name" value="DUF2062"/>
</dbReference>
<keyword evidence="1" id="KW-0472">Membrane</keyword>
<evidence type="ECO:0000313" key="3">
    <source>
        <dbReference type="EMBL" id="SOD94345.1"/>
    </source>
</evidence>
<accession>A0A286GFN8</accession>
<dbReference type="PANTHER" id="PTHR40547">
    <property type="entry name" value="SLL0298 PROTEIN"/>
    <property type="match status" value="1"/>
</dbReference>
<dbReference type="RefSeq" id="WP_097278940.1">
    <property type="nucleotide sequence ID" value="NZ_OCNJ01000003.1"/>
</dbReference>